<accession>A0ACD3AC20</accession>
<name>A0ACD3AC20_9AGAR</name>
<sequence>MFEDDSNVEYHDPWFHDFLTPVTDHTEPTKPRALSISTDYPRLPPELECKIFLIALRNNFGDVANLILTAKRTHDWIIPRAFEVVILKAGRKFPVPFTLEKFKKYGLYIRSLSLTQSGFDDSFFAECMSYCPNITNLLIRMPCFNANPAPLQNSLAILPLARLIVHVRSILSTPPPPQLLKVFTNITHLHLYGAFVPSYTPNSNPPCLRPLFPNLTYLSFFYHQDHENIRLAVHGWNELRVVVLWYPGTCLEIPHGGRMKSLNFHPRLVIVRSDLLSQWEDGARGRGLDLWEYSENIIQSRTEDENSG</sequence>
<dbReference type="EMBL" id="ML208535">
    <property type="protein sequence ID" value="TFK63193.1"/>
    <property type="molecule type" value="Genomic_DNA"/>
</dbReference>
<dbReference type="Proteomes" id="UP000308600">
    <property type="component" value="Unassembled WGS sequence"/>
</dbReference>
<evidence type="ECO:0000313" key="2">
    <source>
        <dbReference type="Proteomes" id="UP000308600"/>
    </source>
</evidence>
<reference evidence="1 2" key="1">
    <citation type="journal article" date="2019" name="Nat. Ecol. Evol.">
        <title>Megaphylogeny resolves global patterns of mushroom evolution.</title>
        <authorList>
            <person name="Varga T."/>
            <person name="Krizsan K."/>
            <person name="Foldi C."/>
            <person name="Dima B."/>
            <person name="Sanchez-Garcia M."/>
            <person name="Sanchez-Ramirez S."/>
            <person name="Szollosi G.J."/>
            <person name="Szarkandi J.G."/>
            <person name="Papp V."/>
            <person name="Albert L."/>
            <person name="Andreopoulos W."/>
            <person name="Angelini C."/>
            <person name="Antonin V."/>
            <person name="Barry K.W."/>
            <person name="Bougher N.L."/>
            <person name="Buchanan P."/>
            <person name="Buyck B."/>
            <person name="Bense V."/>
            <person name="Catcheside P."/>
            <person name="Chovatia M."/>
            <person name="Cooper J."/>
            <person name="Damon W."/>
            <person name="Desjardin D."/>
            <person name="Finy P."/>
            <person name="Geml J."/>
            <person name="Haridas S."/>
            <person name="Hughes K."/>
            <person name="Justo A."/>
            <person name="Karasinski D."/>
            <person name="Kautmanova I."/>
            <person name="Kiss B."/>
            <person name="Kocsube S."/>
            <person name="Kotiranta H."/>
            <person name="LaButti K.M."/>
            <person name="Lechner B.E."/>
            <person name="Liimatainen K."/>
            <person name="Lipzen A."/>
            <person name="Lukacs Z."/>
            <person name="Mihaltcheva S."/>
            <person name="Morgado L.N."/>
            <person name="Niskanen T."/>
            <person name="Noordeloos M.E."/>
            <person name="Ohm R.A."/>
            <person name="Ortiz-Santana B."/>
            <person name="Ovrebo C."/>
            <person name="Racz N."/>
            <person name="Riley R."/>
            <person name="Savchenko A."/>
            <person name="Shiryaev A."/>
            <person name="Soop K."/>
            <person name="Spirin V."/>
            <person name="Szebenyi C."/>
            <person name="Tomsovsky M."/>
            <person name="Tulloss R.E."/>
            <person name="Uehling J."/>
            <person name="Grigoriev I.V."/>
            <person name="Vagvolgyi C."/>
            <person name="Papp T."/>
            <person name="Martin F.M."/>
            <person name="Miettinen O."/>
            <person name="Hibbett D.S."/>
            <person name="Nagy L.G."/>
        </authorList>
    </citation>
    <scope>NUCLEOTIDE SEQUENCE [LARGE SCALE GENOMIC DNA]</scope>
    <source>
        <strain evidence="1 2">NL-1719</strain>
    </source>
</reference>
<protein>
    <submittedName>
        <fullName evidence="1">Uncharacterized protein</fullName>
    </submittedName>
</protein>
<gene>
    <name evidence="1" type="ORF">BDN72DRAFT_847840</name>
</gene>
<proteinExistence type="predicted"/>
<evidence type="ECO:0000313" key="1">
    <source>
        <dbReference type="EMBL" id="TFK63193.1"/>
    </source>
</evidence>
<organism evidence="1 2">
    <name type="scientific">Pluteus cervinus</name>
    <dbReference type="NCBI Taxonomy" id="181527"/>
    <lineage>
        <taxon>Eukaryota</taxon>
        <taxon>Fungi</taxon>
        <taxon>Dikarya</taxon>
        <taxon>Basidiomycota</taxon>
        <taxon>Agaricomycotina</taxon>
        <taxon>Agaricomycetes</taxon>
        <taxon>Agaricomycetidae</taxon>
        <taxon>Agaricales</taxon>
        <taxon>Pluteineae</taxon>
        <taxon>Pluteaceae</taxon>
        <taxon>Pluteus</taxon>
    </lineage>
</organism>
<keyword evidence="2" id="KW-1185">Reference proteome</keyword>